<feature type="region of interest" description="Disordered" evidence="1">
    <location>
        <begin position="59"/>
        <end position="81"/>
    </location>
</feature>
<keyword evidence="3" id="KW-1185">Reference proteome</keyword>
<organism evidence="2 3">
    <name type="scientific">Trametes cubensis</name>
    <dbReference type="NCBI Taxonomy" id="1111947"/>
    <lineage>
        <taxon>Eukaryota</taxon>
        <taxon>Fungi</taxon>
        <taxon>Dikarya</taxon>
        <taxon>Basidiomycota</taxon>
        <taxon>Agaricomycotina</taxon>
        <taxon>Agaricomycetes</taxon>
        <taxon>Polyporales</taxon>
        <taxon>Polyporaceae</taxon>
        <taxon>Trametes</taxon>
    </lineage>
</organism>
<dbReference type="EMBL" id="JAPEVG010000263">
    <property type="protein sequence ID" value="KAJ8472348.1"/>
    <property type="molecule type" value="Genomic_DNA"/>
</dbReference>
<evidence type="ECO:0000313" key="3">
    <source>
        <dbReference type="Proteomes" id="UP001215151"/>
    </source>
</evidence>
<dbReference type="AlphaFoldDB" id="A0AAD7XAQ6"/>
<gene>
    <name evidence="2" type="ORF">ONZ51_g8571</name>
</gene>
<comment type="caution">
    <text evidence="2">The sequence shown here is derived from an EMBL/GenBank/DDBJ whole genome shotgun (WGS) entry which is preliminary data.</text>
</comment>
<reference evidence="2" key="1">
    <citation type="submission" date="2022-11" db="EMBL/GenBank/DDBJ databases">
        <title>Genome Sequence of Cubamyces cubensis.</title>
        <authorList>
            <person name="Buettner E."/>
        </authorList>
    </citation>
    <scope>NUCLEOTIDE SEQUENCE</scope>
    <source>
        <strain evidence="2">MPL-01</strain>
    </source>
</reference>
<dbReference type="Proteomes" id="UP001215151">
    <property type="component" value="Unassembled WGS sequence"/>
</dbReference>
<evidence type="ECO:0000313" key="2">
    <source>
        <dbReference type="EMBL" id="KAJ8472348.1"/>
    </source>
</evidence>
<name>A0AAD7XAQ6_9APHY</name>
<feature type="compositionally biased region" description="Polar residues" evidence="1">
    <location>
        <begin position="67"/>
        <end position="76"/>
    </location>
</feature>
<evidence type="ECO:0000256" key="1">
    <source>
        <dbReference type="SAM" id="MobiDB-lite"/>
    </source>
</evidence>
<accession>A0AAD7XAQ6</accession>
<proteinExistence type="predicted"/>
<sequence length="100" mass="11129">MSQYSLSTCDPVQRKKEDLVNVRKTPQVTGSVSTVLFETGTMDTFLSSVESTREGVWWNGERGCKPSPQTNSNASSYAEEETDLLLTRKRSFVHAEPAPD</sequence>
<protein>
    <submittedName>
        <fullName evidence="2">Uncharacterized protein</fullName>
    </submittedName>
</protein>